<dbReference type="GO" id="GO:0015562">
    <property type="term" value="F:efflux transmembrane transporter activity"/>
    <property type="evidence" value="ECO:0007669"/>
    <property type="project" value="TreeGrafter"/>
</dbReference>
<evidence type="ECO:0000259" key="2">
    <source>
        <dbReference type="Pfam" id="PF25917"/>
    </source>
</evidence>
<dbReference type="GO" id="GO:1990281">
    <property type="term" value="C:efflux pump complex"/>
    <property type="evidence" value="ECO:0007669"/>
    <property type="project" value="TreeGrafter"/>
</dbReference>
<evidence type="ECO:0000313" key="5">
    <source>
        <dbReference type="EMBL" id="RAQ28470.1"/>
    </source>
</evidence>
<dbReference type="RefSeq" id="WP_112332853.1">
    <property type="nucleotide sequence ID" value="NZ_QLYR01000005.1"/>
</dbReference>
<protein>
    <submittedName>
        <fullName evidence="5">Efflux RND transporter periplasmic adaptor subunit</fullName>
    </submittedName>
</protein>
<keyword evidence="6" id="KW-1185">Reference proteome</keyword>
<dbReference type="Proteomes" id="UP000249377">
    <property type="component" value="Unassembled WGS sequence"/>
</dbReference>
<name>A0A328UAB4_9FIRM</name>
<dbReference type="InterPro" id="IPR058627">
    <property type="entry name" value="MdtA-like_C"/>
</dbReference>
<organism evidence="5 6">
    <name type="scientific">Hydrogeniiclostridium mannosilyticum</name>
    <dbReference type="NCBI Taxonomy" id="2764322"/>
    <lineage>
        <taxon>Bacteria</taxon>
        <taxon>Bacillati</taxon>
        <taxon>Bacillota</taxon>
        <taxon>Clostridia</taxon>
        <taxon>Eubacteriales</taxon>
        <taxon>Acutalibacteraceae</taxon>
        <taxon>Hydrogeniiclostridium</taxon>
    </lineage>
</organism>
<dbReference type="Pfam" id="PF25917">
    <property type="entry name" value="BSH_RND"/>
    <property type="match status" value="1"/>
</dbReference>
<dbReference type="PANTHER" id="PTHR30469:SF33">
    <property type="entry name" value="SLR1207 PROTEIN"/>
    <property type="match status" value="1"/>
</dbReference>
<dbReference type="InterPro" id="IPR058792">
    <property type="entry name" value="Beta-barrel_RND_2"/>
</dbReference>
<proteinExistence type="predicted"/>
<reference evidence="5 6" key="1">
    <citation type="submission" date="2018-06" db="EMBL/GenBank/DDBJ databases">
        <title>Noncontiguous genome sequence of Ruminococcaceae bacterium ASD2818.</title>
        <authorList>
            <person name="Chaplin A.V."/>
            <person name="Sokolova S.R."/>
            <person name="Kochetkova T.O."/>
            <person name="Goltsov A.Y."/>
            <person name="Trofimov D.Y."/>
            <person name="Efimov B.A."/>
        </authorList>
    </citation>
    <scope>NUCLEOTIDE SEQUENCE [LARGE SCALE GENOMIC DNA]</scope>
    <source>
        <strain evidence="5 6">ASD2818</strain>
    </source>
</reference>
<dbReference type="PANTHER" id="PTHR30469">
    <property type="entry name" value="MULTIDRUG RESISTANCE PROTEIN MDTA"/>
    <property type="match status" value="1"/>
</dbReference>
<dbReference type="Pfam" id="PF25967">
    <property type="entry name" value="RND-MFP_C"/>
    <property type="match status" value="1"/>
</dbReference>
<dbReference type="Gene3D" id="2.40.420.20">
    <property type="match status" value="1"/>
</dbReference>
<dbReference type="InterPro" id="IPR058625">
    <property type="entry name" value="MdtA-like_BSH"/>
</dbReference>
<feature type="domain" description="CusB-like beta-barrel" evidence="3">
    <location>
        <begin position="163"/>
        <end position="241"/>
    </location>
</feature>
<dbReference type="EMBL" id="QLYR01000005">
    <property type="protein sequence ID" value="RAQ28470.1"/>
    <property type="molecule type" value="Genomic_DNA"/>
</dbReference>
<dbReference type="AlphaFoldDB" id="A0A328UAB4"/>
<accession>A0A328UAB4</accession>
<dbReference type="Gene3D" id="2.40.30.170">
    <property type="match status" value="1"/>
</dbReference>
<evidence type="ECO:0000313" key="6">
    <source>
        <dbReference type="Proteomes" id="UP000249377"/>
    </source>
</evidence>
<evidence type="ECO:0000259" key="3">
    <source>
        <dbReference type="Pfam" id="PF25954"/>
    </source>
</evidence>
<dbReference type="Gene3D" id="2.40.50.100">
    <property type="match status" value="1"/>
</dbReference>
<feature type="domain" description="Multidrug resistance protein MdtA-like barrel-sandwich hybrid" evidence="2">
    <location>
        <begin position="65"/>
        <end position="155"/>
    </location>
</feature>
<evidence type="ECO:0000259" key="4">
    <source>
        <dbReference type="Pfam" id="PF25967"/>
    </source>
</evidence>
<dbReference type="SUPFAM" id="SSF111369">
    <property type="entry name" value="HlyD-like secretion proteins"/>
    <property type="match status" value="1"/>
</dbReference>
<keyword evidence="1" id="KW-0813">Transport</keyword>
<feature type="domain" description="Multidrug resistance protein MdtA-like C-terminal permuted SH3" evidence="4">
    <location>
        <begin position="246"/>
        <end position="302"/>
    </location>
</feature>
<sequence>MLIFFTLILIIGIFCIGKFSESSVVSVSLVKPESITAENSVSCTGTIEWVSSRNIYSDSLAVVKHIYVAVGEEVQQGQLLAKVTPISTSLSTDSYADYGAYEKFLSSSSSQSSSGAQKKLEAAEEIRAPVSGRLVAVSLKEGEHTDLTQASFVIVENEDMQVRLAVPETQIQDVQVGQRATITGSGFKNTYYGTVQRISDQAKQKTSSSGVDTIVEVLVSLENPADEIKPGFTAKAKITTAEKEHVVILPYEAIQAEEDGTEYVLTIENNRAVKHSITTGDEFENGVAVLSGLEHGEEVIHDPTGIEEGAWVKNSSAEEDSHA</sequence>
<gene>
    <name evidence="5" type="ORF">DPQ25_09090</name>
</gene>
<evidence type="ECO:0000256" key="1">
    <source>
        <dbReference type="ARBA" id="ARBA00022448"/>
    </source>
</evidence>
<comment type="caution">
    <text evidence="5">The sequence shown here is derived from an EMBL/GenBank/DDBJ whole genome shotgun (WGS) entry which is preliminary data.</text>
</comment>
<dbReference type="Pfam" id="PF25954">
    <property type="entry name" value="Beta-barrel_RND_2"/>
    <property type="match status" value="1"/>
</dbReference>